<keyword evidence="2" id="KW-1185">Reference proteome</keyword>
<comment type="caution">
    <text evidence="1">The sequence shown here is derived from an EMBL/GenBank/DDBJ whole genome shotgun (WGS) entry which is preliminary data.</text>
</comment>
<organism evidence="1 2">
    <name type="scientific">Caerostris extrusa</name>
    <name type="common">Bark spider</name>
    <name type="synonym">Caerostris bankana</name>
    <dbReference type="NCBI Taxonomy" id="172846"/>
    <lineage>
        <taxon>Eukaryota</taxon>
        <taxon>Metazoa</taxon>
        <taxon>Ecdysozoa</taxon>
        <taxon>Arthropoda</taxon>
        <taxon>Chelicerata</taxon>
        <taxon>Arachnida</taxon>
        <taxon>Araneae</taxon>
        <taxon>Araneomorphae</taxon>
        <taxon>Entelegynae</taxon>
        <taxon>Araneoidea</taxon>
        <taxon>Araneidae</taxon>
        <taxon>Caerostris</taxon>
    </lineage>
</organism>
<protein>
    <submittedName>
        <fullName evidence="1">Uncharacterized protein</fullName>
    </submittedName>
</protein>
<dbReference type="AlphaFoldDB" id="A0AAV4VPX2"/>
<name>A0AAV4VPX2_CAEEX</name>
<evidence type="ECO:0000313" key="1">
    <source>
        <dbReference type="EMBL" id="GIY71659.1"/>
    </source>
</evidence>
<dbReference type="Proteomes" id="UP001054945">
    <property type="component" value="Unassembled WGS sequence"/>
</dbReference>
<proteinExistence type="predicted"/>
<gene>
    <name evidence="1" type="ORF">CEXT_709061</name>
</gene>
<feature type="non-terminal residue" evidence="1">
    <location>
        <position position="1"/>
    </location>
</feature>
<evidence type="ECO:0000313" key="2">
    <source>
        <dbReference type="Proteomes" id="UP001054945"/>
    </source>
</evidence>
<accession>A0AAV4VPX2</accession>
<reference evidence="1 2" key="1">
    <citation type="submission" date="2021-06" db="EMBL/GenBank/DDBJ databases">
        <title>Caerostris extrusa draft genome.</title>
        <authorList>
            <person name="Kono N."/>
            <person name="Arakawa K."/>
        </authorList>
    </citation>
    <scope>NUCLEOTIDE SEQUENCE [LARGE SCALE GENOMIC DNA]</scope>
</reference>
<sequence length="191" mass="21491">KTASINLLISIRSQTRILTKHSRLLNSSADSPNTLRADGNSPFNQIRELFSATCSALSFHPLHRLPRKRGRGALCREREPLLNVCCEKKGWEFLAEEACTQEQNTRILNKHSRLLNSSADFSKNVEDRRKFPLSQIRELFPPPVPLFRSPSIQLCLPRKRGTELLLNVCCERSVGGFLAEEVGGRGPSRLG</sequence>
<dbReference type="EMBL" id="BPLR01014838">
    <property type="protein sequence ID" value="GIY71659.1"/>
    <property type="molecule type" value="Genomic_DNA"/>
</dbReference>